<feature type="region of interest" description="Disordered" evidence="16">
    <location>
        <begin position="584"/>
        <end position="611"/>
    </location>
</feature>
<proteinExistence type="inferred from homology"/>
<evidence type="ECO:0000256" key="2">
    <source>
        <dbReference type="ARBA" id="ARBA00004496"/>
    </source>
</evidence>
<dbReference type="GO" id="GO:0070062">
    <property type="term" value="C:extracellular exosome"/>
    <property type="evidence" value="ECO:0007669"/>
    <property type="project" value="TreeGrafter"/>
</dbReference>
<organism evidence="19">
    <name type="scientific">Ixodes ricinus</name>
    <name type="common">Common tick</name>
    <name type="synonym">Acarus ricinus</name>
    <dbReference type="NCBI Taxonomy" id="34613"/>
    <lineage>
        <taxon>Eukaryota</taxon>
        <taxon>Metazoa</taxon>
        <taxon>Ecdysozoa</taxon>
        <taxon>Arthropoda</taxon>
        <taxon>Chelicerata</taxon>
        <taxon>Arachnida</taxon>
        <taxon>Acari</taxon>
        <taxon>Parasitiformes</taxon>
        <taxon>Ixodida</taxon>
        <taxon>Ixodoidea</taxon>
        <taxon>Ixodidae</taxon>
        <taxon>Ixodinae</taxon>
        <taxon>Ixodes</taxon>
    </lineage>
</organism>
<accession>A0A6B0VG41</accession>
<evidence type="ECO:0000256" key="5">
    <source>
        <dbReference type="ARBA" id="ARBA00008063"/>
    </source>
</evidence>
<evidence type="ECO:0000256" key="9">
    <source>
        <dbReference type="ARBA" id="ARBA00022658"/>
    </source>
</evidence>
<evidence type="ECO:0000256" key="16">
    <source>
        <dbReference type="SAM" id="MobiDB-lite"/>
    </source>
</evidence>
<evidence type="ECO:0000256" key="14">
    <source>
        <dbReference type="ARBA" id="ARBA00023125"/>
    </source>
</evidence>
<evidence type="ECO:0000256" key="6">
    <source>
        <dbReference type="ARBA" id="ARBA00022490"/>
    </source>
</evidence>
<feature type="compositionally biased region" description="Low complexity" evidence="16">
    <location>
        <begin position="346"/>
        <end position="358"/>
    </location>
</feature>
<evidence type="ECO:0000256" key="8">
    <source>
        <dbReference type="ARBA" id="ARBA00022553"/>
    </source>
</evidence>
<dbReference type="Pfam" id="PF13499">
    <property type="entry name" value="EF-hand_7"/>
    <property type="match status" value="1"/>
</dbReference>
<keyword evidence="6" id="KW-0963">Cytoplasm</keyword>
<keyword evidence="13" id="KW-0333">Golgi apparatus</keyword>
<sequence>MRTVGSLCLLLLILQGVVGPPVDKRKKEDVKETPNQVEEQELGLEYDRYLQEVVRALEDDAEFAAKLRNVSIDDIKSGDVAHQLEFVKHSVRNRLDELKRIEVDRLRRLTVKAMERKEFGLDRDQVKMPLHVDYQNPHSFEIDDLKKLIVTATKDLEKLDEKRKEEFKEYEMQKELEYRHKLENMTEEEKKKEQQHHEELKRKHKDHPAVHEPGSKPQLEETWEKQDHMNKEDFDPNTFFAMHDLNGDGQLDQDEIEAILTPEVKKVYDPNNEEDDPRERQEEIQRMREHVVHEGDKNKDGMISHEEFMDMTQRKDFERDDGWKGLDEQQIYSEEELRAYEEHQRQLQMQQMHHMQQQGYGPDGYHPNQLQPPQHHGGPAPPQQQYHGQAPQYHPQQGGHPQYQPHPQQGVQYQGVPHPSSMGQGGHPDIQQQQLHHQQQQQQQFHDAQQQQLHHQQQMQQAHAQLQQQHLAAQQQQQQPQHVVQQPQHIVQQPQHVVQQPQHIAQQPQHIAQQPQQLHAEQQHVAAQGVPVANAGVVQGHQPQQLHQPVVVPASVAAPVQTSSHQQPLHQPSHIPQPHVAAASHDLNQPPVPQAQGNAIHPESVSVDGHH</sequence>
<dbReference type="SUPFAM" id="SSF47473">
    <property type="entry name" value="EF-hand"/>
    <property type="match status" value="1"/>
</dbReference>
<keyword evidence="7" id="KW-0964">Secreted</keyword>
<evidence type="ECO:0000256" key="4">
    <source>
        <dbReference type="ARBA" id="ARBA00004613"/>
    </source>
</evidence>
<dbReference type="InterPro" id="IPR002048">
    <property type="entry name" value="EF_hand_dom"/>
</dbReference>
<feature type="domain" description="EF-hand" evidence="18">
    <location>
        <begin position="283"/>
        <end position="318"/>
    </location>
</feature>
<dbReference type="InterPro" id="IPR018247">
    <property type="entry name" value="EF_Hand_1_Ca_BS"/>
</dbReference>
<dbReference type="GO" id="GO:0003677">
    <property type="term" value="F:DNA binding"/>
    <property type="evidence" value="ECO:0007669"/>
    <property type="project" value="UniProtKB-KW"/>
</dbReference>
<feature type="compositionally biased region" description="Low complexity" evidence="16">
    <location>
        <begin position="371"/>
        <end position="419"/>
    </location>
</feature>
<dbReference type="GO" id="GO:0005793">
    <property type="term" value="C:endoplasmic reticulum-Golgi intermediate compartment"/>
    <property type="evidence" value="ECO:0007669"/>
    <property type="project" value="TreeGrafter"/>
</dbReference>
<dbReference type="EMBL" id="GIFC01018165">
    <property type="protein sequence ID" value="MXV00249.1"/>
    <property type="molecule type" value="Transcribed_RNA"/>
</dbReference>
<evidence type="ECO:0000256" key="17">
    <source>
        <dbReference type="SAM" id="SignalP"/>
    </source>
</evidence>
<evidence type="ECO:0000256" key="11">
    <source>
        <dbReference type="ARBA" id="ARBA00022737"/>
    </source>
</evidence>
<dbReference type="PANTHER" id="PTHR19237:SF20">
    <property type="entry name" value="NUCLEOBINDIN 1"/>
    <property type="match status" value="1"/>
</dbReference>
<evidence type="ECO:0000256" key="13">
    <source>
        <dbReference type="ARBA" id="ARBA00023034"/>
    </source>
</evidence>
<dbReference type="PANTHER" id="PTHR19237">
    <property type="entry name" value="NUCLEOBINDIN"/>
    <property type="match status" value="1"/>
</dbReference>
<keyword evidence="15" id="KW-0472">Membrane</keyword>
<dbReference type="GO" id="GO:0005509">
    <property type="term" value="F:calcium ion binding"/>
    <property type="evidence" value="ECO:0007669"/>
    <property type="project" value="InterPro"/>
</dbReference>
<dbReference type="GO" id="GO:0016020">
    <property type="term" value="C:membrane"/>
    <property type="evidence" value="ECO:0007669"/>
    <property type="project" value="UniProtKB-SubCell"/>
</dbReference>
<feature type="region of interest" description="Disordered" evidence="16">
    <location>
        <begin position="182"/>
        <end position="218"/>
    </location>
</feature>
<keyword evidence="14" id="KW-0238">DNA-binding</keyword>
<feature type="compositionally biased region" description="Low complexity" evidence="16">
    <location>
        <begin position="431"/>
        <end position="524"/>
    </location>
</feature>
<reference evidence="19" key="1">
    <citation type="submission" date="2019-12" db="EMBL/GenBank/DDBJ databases">
        <title>An insight into the sialome of adult female Ixodes ricinus ticks feeding for 6 days.</title>
        <authorList>
            <person name="Perner J."/>
            <person name="Ribeiro J.M.C."/>
        </authorList>
    </citation>
    <scope>NUCLEOTIDE SEQUENCE</scope>
    <source>
        <strain evidence="19">Semi-engorged</strain>
        <tissue evidence="19">Salivary glands</tissue>
    </source>
</reference>
<evidence type="ECO:0000256" key="12">
    <source>
        <dbReference type="ARBA" id="ARBA00022837"/>
    </source>
</evidence>
<dbReference type="CDD" id="cd00051">
    <property type="entry name" value="EFh"/>
    <property type="match status" value="1"/>
</dbReference>
<dbReference type="InterPro" id="IPR057576">
    <property type="entry name" value="NUCB1_N"/>
</dbReference>
<feature type="signal peptide" evidence="17">
    <location>
        <begin position="1"/>
        <end position="19"/>
    </location>
</feature>
<feature type="chain" id="PRO_5025612233" evidence="17">
    <location>
        <begin position="20"/>
        <end position="611"/>
    </location>
</feature>
<comment type="similarity">
    <text evidence="5">Belongs to the nucleobindin family.</text>
</comment>
<keyword evidence="12" id="KW-0106">Calcium</keyword>
<dbReference type="Pfam" id="PF25434">
    <property type="entry name" value="NUCB1_N"/>
    <property type="match status" value="1"/>
</dbReference>
<name>A0A6B0VG41_IXORI</name>
<dbReference type="InterPro" id="IPR040250">
    <property type="entry name" value="Nucleobindin"/>
</dbReference>
<comment type="subcellular location">
    <subcellularLocation>
        <location evidence="2">Cytoplasm</location>
    </subcellularLocation>
    <subcellularLocation>
        <location evidence="3">Golgi apparatus</location>
    </subcellularLocation>
    <subcellularLocation>
        <location evidence="1">Membrane</location>
        <topology evidence="1">Peripheral membrane protein</topology>
    </subcellularLocation>
    <subcellularLocation>
        <location evidence="4">Secreted</location>
    </subcellularLocation>
</comment>
<evidence type="ECO:0000256" key="15">
    <source>
        <dbReference type="ARBA" id="ARBA00023136"/>
    </source>
</evidence>
<evidence type="ECO:0000256" key="10">
    <source>
        <dbReference type="ARBA" id="ARBA00022729"/>
    </source>
</evidence>
<dbReference type="PROSITE" id="PS50222">
    <property type="entry name" value="EF_HAND_2"/>
    <property type="match status" value="2"/>
</dbReference>
<dbReference type="GO" id="GO:0005794">
    <property type="term" value="C:Golgi apparatus"/>
    <property type="evidence" value="ECO:0007669"/>
    <property type="project" value="UniProtKB-SubCell"/>
</dbReference>
<keyword evidence="11" id="KW-0677">Repeat</keyword>
<feature type="domain" description="EF-hand" evidence="18">
    <location>
        <begin position="231"/>
        <end position="266"/>
    </location>
</feature>
<evidence type="ECO:0000256" key="1">
    <source>
        <dbReference type="ARBA" id="ARBA00004170"/>
    </source>
</evidence>
<feature type="region of interest" description="Disordered" evidence="16">
    <location>
        <begin position="343"/>
        <end position="525"/>
    </location>
</feature>
<dbReference type="GO" id="GO:0005085">
    <property type="term" value="F:guanyl-nucleotide exchange factor activity"/>
    <property type="evidence" value="ECO:0007669"/>
    <property type="project" value="UniProtKB-KW"/>
</dbReference>
<keyword evidence="9" id="KW-0344">Guanine-nucleotide releasing factor</keyword>
<evidence type="ECO:0000313" key="19">
    <source>
        <dbReference type="EMBL" id="MXV00249.1"/>
    </source>
</evidence>
<evidence type="ECO:0000256" key="7">
    <source>
        <dbReference type="ARBA" id="ARBA00022525"/>
    </source>
</evidence>
<dbReference type="AlphaFoldDB" id="A0A6B0VG41"/>
<dbReference type="Gene3D" id="1.10.238.10">
    <property type="entry name" value="EF-hand"/>
    <property type="match status" value="1"/>
</dbReference>
<evidence type="ECO:0000259" key="18">
    <source>
        <dbReference type="PROSITE" id="PS50222"/>
    </source>
</evidence>
<dbReference type="PROSITE" id="PS00018">
    <property type="entry name" value="EF_HAND_1"/>
    <property type="match status" value="2"/>
</dbReference>
<protein>
    <submittedName>
        <fullName evidence="19">Putative nucleobindin-2</fullName>
    </submittedName>
</protein>
<keyword evidence="10 17" id="KW-0732">Signal</keyword>
<dbReference type="InterPro" id="IPR011992">
    <property type="entry name" value="EF-hand-dom_pair"/>
</dbReference>
<keyword evidence="8" id="KW-0597">Phosphoprotein</keyword>
<evidence type="ECO:0000256" key="3">
    <source>
        <dbReference type="ARBA" id="ARBA00004555"/>
    </source>
</evidence>